<gene>
    <name evidence="5" type="primary">CTLP4</name>
</gene>
<dbReference type="AlphaFoldDB" id="A0A1B1LTR9"/>
<keyword evidence="1" id="KW-1015">Disulfide bond</keyword>
<evidence type="ECO:0000256" key="3">
    <source>
        <dbReference type="SAM" id="SignalP"/>
    </source>
</evidence>
<name>A0A1B1LTR9_ANTYA</name>
<dbReference type="InterPro" id="IPR001254">
    <property type="entry name" value="Trypsin_dom"/>
</dbReference>
<keyword evidence="2" id="KW-0720">Serine protease</keyword>
<proteinExistence type="evidence at transcript level"/>
<dbReference type="InterPro" id="IPR033116">
    <property type="entry name" value="TRYPSIN_SER"/>
</dbReference>
<keyword evidence="2" id="KW-0378">Hydrolase</keyword>
<protein>
    <submittedName>
        <fullName evidence="5">Chymotrypsin-like serine protease 4</fullName>
    </submittedName>
</protein>
<reference evidence="5" key="1">
    <citation type="submission" date="2016-06" db="EMBL/GenBank/DDBJ databases">
        <title>Characterization and expression analysis of six cymotrysin-like serine protease From Antheraea yamamai.</title>
        <authorList>
            <person name="Kim S.-R."/>
            <person name="Choi K.-H."/>
            <person name="Kim K.-Y."/>
        </authorList>
    </citation>
    <scope>NUCLEOTIDE SEQUENCE</scope>
</reference>
<dbReference type="PRINTS" id="PR00722">
    <property type="entry name" value="CHYMOTRYPSIN"/>
</dbReference>
<dbReference type="Pfam" id="PF00089">
    <property type="entry name" value="Trypsin"/>
    <property type="match status" value="1"/>
</dbReference>
<evidence type="ECO:0000256" key="2">
    <source>
        <dbReference type="RuleBase" id="RU363034"/>
    </source>
</evidence>
<dbReference type="SMART" id="SM00020">
    <property type="entry name" value="Tryp_SPc"/>
    <property type="match status" value="1"/>
</dbReference>
<sequence length="294" mass="31054">MRVFLLLGLAAVATVSAHVEVNSFYHETYGIPEAQRIKDFEDKIIASRNAQEDQKIVGGAVAPTNAHPYLGGLIISLLNIAGNSVCGSTLVSHNRLVTAAHCWFDGRNQAWQFTVVLGSSMLFSGGTRIATTNVVVHPQWLPSMLLNDVAVIYLPTNVFFSSSIQAIALPNPSELSETFVGQWGVAAGYGRTSDQQVGVTVNTVVSQVNLQVISVAQCQAVFGVFAQPSNICTSGSGGVGICSGDSGGPLVVNRSGQNILVGISSFVAANGCQLGFPSAFARVTSFYNFIHQNM</sequence>
<dbReference type="InterPro" id="IPR009003">
    <property type="entry name" value="Peptidase_S1_PA"/>
</dbReference>
<dbReference type="Gene3D" id="2.40.10.10">
    <property type="entry name" value="Trypsin-like serine proteases"/>
    <property type="match status" value="1"/>
</dbReference>
<dbReference type="CDD" id="cd00190">
    <property type="entry name" value="Tryp_SPc"/>
    <property type="match status" value="1"/>
</dbReference>
<evidence type="ECO:0000256" key="1">
    <source>
        <dbReference type="ARBA" id="ARBA00023157"/>
    </source>
</evidence>
<dbReference type="PANTHER" id="PTHR24260">
    <property type="match status" value="1"/>
</dbReference>
<dbReference type="PROSITE" id="PS50240">
    <property type="entry name" value="TRYPSIN_DOM"/>
    <property type="match status" value="1"/>
</dbReference>
<dbReference type="SUPFAM" id="SSF50494">
    <property type="entry name" value="Trypsin-like serine proteases"/>
    <property type="match status" value="1"/>
</dbReference>
<feature type="domain" description="Peptidase S1" evidence="4">
    <location>
        <begin position="56"/>
        <end position="294"/>
    </location>
</feature>
<dbReference type="InterPro" id="IPR051333">
    <property type="entry name" value="CLIP_Serine_Protease"/>
</dbReference>
<keyword evidence="2 5" id="KW-0645">Protease</keyword>
<keyword evidence="3" id="KW-0732">Signal</keyword>
<dbReference type="InterPro" id="IPR001314">
    <property type="entry name" value="Peptidase_S1A"/>
</dbReference>
<evidence type="ECO:0000313" key="5">
    <source>
        <dbReference type="EMBL" id="ANS56509.1"/>
    </source>
</evidence>
<organism evidence="5">
    <name type="scientific">Antheraea yamamai</name>
    <name type="common">Japanese oak silkmoth</name>
    <dbReference type="NCBI Taxonomy" id="7121"/>
    <lineage>
        <taxon>Eukaryota</taxon>
        <taxon>Metazoa</taxon>
        <taxon>Ecdysozoa</taxon>
        <taxon>Arthropoda</taxon>
        <taxon>Hexapoda</taxon>
        <taxon>Insecta</taxon>
        <taxon>Pterygota</taxon>
        <taxon>Neoptera</taxon>
        <taxon>Endopterygota</taxon>
        <taxon>Lepidoptera</taxon>
        <taxon>Glossata</taxon>
        <taxon>Ditrysia</taxon>
        <taxon>Bombycoidea</taxon>
        <taxon>Saturniidae</taxon>
        <taxon>Saturniinae</taxon>
        <taxon>Saturniini</taxon>
        <taxon>Antheraea</taxon>
    </lineage>
</organism>
<feature type="chain" id="PRO_5008526436" evidence="3">
    <location>
        <begin position="18"/>
        <end position="294"/>
    </location>
</feature>
<dbReference type="PANTHER" id="PTHR24260:SF134">
    <property type="entry name" value="AT07769P-RELATED"/>
    <property type="match status" value="1"/>
</dbReference>
<dbReference type="GO" id="GO:0004252">
    <property type="term" value="F:serine-type endopeptidase activity"/>
    <property type="evidence" value="ECO:0007669"/>
    <property type="project" value="InterPro"/>
</dbReference>
<feature type="signal peptide" evidence="3">
    <location>
        <begin position="1"/>
        <end position="17"/>
    </location>
</feature>
<dbReference type="PROSITE" id="PS00135">
    <property type="entry name" value="TRYPSIN_SER"/>
    <property type="match status" value="1"/>
</dbReference>
<dbReference type="InterPro" id="IPR043504">
    <property type="entry name" value="Peptidase_S1_PA_chymotrypsin"/>
</dbReference>
<dbReference type="PROSITE" id="PS00134">
    <property type="entry name" value="TRYPSIN_HIS"/>
    <property type="match status" value="1"/>
</dbReference>
<dbReference type="InterPro" id="IPR018114">
    <property type="entry name" value="TRYPSIN_HIS"/>
</dbReference>
<accession>A0A1B1LTR9</accession>
<dbReference type="GO" id="GO:0006508">
    <property type="term" value="P:proteolysis"/>
    <property type="evidence" value="ECO:0007669"/>
    <property type="project" value="UniProtKB-KW"/>
</dbReference>
<evidence type="ECO:0000259" key="4">
    <source>
        <dbReference type="PROSITE" id="PS50240"/>
    </source>
</evidence>
<dbReference type="EMBL" id="KX380993">
    <property type="protein sequence ID" value="ANS56509.1"/>
    <property type="molecule type" value="mRNA"/>
</dbReference>